<evidence type="ECO:0000256" key="1">
    <source>
        <dbReference type="SAM" id="SignalP"/>
    </source>
</evidence>
<evidence type="ECO:0000313" key="2">
    <source>
        <dbReference type="EMBL" id="CCO22509.1"/>
    </source>
</evidence>
<dbReference type="OrthoDB" id="5457859at2"/>
<dbReference type="InterPro" id="IPR025961">
    <property type="entry name" value="Metal_resist"/>
</dbReference>
<keyword evidence="1" id="KW-0732">Signal</keyword>
<organism evidence="2 3">
    <name type="scientific">Maridesulfovibrio hydrothermalis AM13 = DSM 14728</name>
    <dbReference type="NCBI Taxonomy" id="1121451"/>
    <lineage>
        <taxon>Bacteria</taxon>
        <taxon>Pseudomonadati</taxon>
        <taxon>Thermodesulfobacteriota</taxon>
        <taxon>Desulfovibrionia</taxon>
        <taxon>Desulfovibrionales</taxon>
        <taxon>Desulfovibrionaceae</taxon>
        <taxon>Maridesulfovibrio</taxon>
    </lineage>
</organism>
<dbReference type="KEGG" id="dhy:DESAM_20218"/>
<dbReference type="Gene3D" id="1.20.120.1490">
    <property type="match status" value="1"/>
</dbReference>
<dbReference type="AlphaFoldDB" id="L0R6Z6"/>
<dbReference type="Proteomes" id="UP000010808">
    <property type="component" value="Chromosome"/>
</dbReference>
<proteinExistence type="predicted"/>
<gene>
    <name evidence="2" type="ORF">DESAM_20218</name>
</gene>
<name>L0R6Z6_9BACT</name>
<dbReference type="eggNOG" id="COG3678">
    <property type="taxonomic scope" value="Bacteria"/>
</dbReference>
<feature type="signal peptide" evidence="1">
    <location>
        <begin position="1"/>
        <end position="23"/>
    </location>
</feature>
<reference evidence="2 3" key="1">
    <citation type="submission" date="2012-10" db="EMBL/GenBank/DDBJ databases">
        <authorList>
            <person name="Genoscope - CEA"/>
        </authorList>
    </citation>
    <scope>NUCLEOTIDE SEQUENCE [LARGE SCALE GENOMIC DNA]</scope>
    <source>
        <strain evidence="3">AM13 / DSM 14728</strain>
    </source>
</reference>
<feature type="chain" id="PRO_5003947647" evidence="1">
    <location>
        <begin position="24"/>
        <end position="157"/>
    </location>
</feature>
<dbReference type="RefSeq" id="WP_015335119.1">
    <property type="nucleotide sequence ID" value="NC_020055.1"/>
</dbReference>
<protein>
    <submittedName>
        <fullName evidence="2">Zinc resistance-associated protein</fullName>
    </submittedName>
</protein>
<dbReference type="STRING" id="1121451.DESAM_20218"/>
<dbReference type="HOGENOM" id="CLU_134931_0_0_7"/>
<evidence type="ECO:0000313" key="3">
    <source>
        <dbReference type="Proteomes" id="UP000010808"/>
    </source>
</evidence>
<dbReference type="PATRIC" id="fig|1121451.3.peg.491"/>
<sequence>MKRKTLIPMIVVLVLSMAAVAMARGGYQQGGYHSGNWAAYNQLTPEKQQQVQAIIKKYEDTFESFKSQQWAKRTELNALVDSGKADKETIHNLVKELSDIRDKVYAEHKKMTEEIEKDTGLSFPTMGQGMGRGYRGCGNAQQGNCPGGGGGCPGQRF</sequence>
<keyword evidence="3" id="KW-1185">Reference proteome</keyword>
<dbReference type="EMBL" id="FO203522">
    <property type="protein sequence ID" value="CCO22509.1"/>
    <property type="molecule type" value="Genomic_DNA"/>
</dbReference>
<accession>L0R6Z6</accession>
<dbReference type="Pfam" id="PF13801">
    <property type="entry name" value="Metal_resist"/>
    <property type="match status" value="1"/>
</dbReference>